<organism evidence="2 3">
    <name type="scientific">Rickettsia asiatica</name>
    <dbReference type="NCBI Taxonomy" id="238800"/>
    <lineage>
        <taxon>Bacteria</taxon>
        <taxon>Pseudomonadati</taxon>
        <taxon>Pseudomonadota</taxon>
        <taxon>Alphaproteobacteria</taxon>
        <taxon>Rickettsiales</taxon>
        <taxon>Rickettsiaceae</taxon>
        <taxon>Rickettsieae</taxon>
        <taxon>Rickettsia</taxon>
        <taxon>spotted fever group</taxon>
    </lineage>
</organism>
<feature type="region of interest" description="Disordered" evidence="1">
    <location>
        <begin position="1"/>
        <end position="54"/>
    </location>
</feature>
<gene>
    <name evidence="2" type="ORF">RAS_06140</name>
</gene>
<dbReference type="KEGG" id="ras:RAS_06140"/>
<keyword evidence="3" id="KW-1185">Reference proteome</keyword>
<protein>
    <submittedName>
        <fullName evidence="2">Uncharacterized protein</fullName>
    </submittedName>
</protein>
<name>A0A510G9Q2_9RICK</name>
<dbReference type="RefSeq" id="WP_232049323.1">
    <property type="nucleotide sequence ID" value="NZ_AP019563.1"/>
</dbReference>
<dbReference type="EMBL" id="AP019563">
    <property type="protein sequence ID" value="BBJ31505.1"/>
    <property type="molecule type" value="Genomic_DNA"/>
</dbReference>
<proteinExistence type="predicted"/>
<sequence>MATEEINGGGDNGGGDGGNGGNDDGNGGNNGGGNGNGGSDIIPIFDPSPILDDTKNNQVASSIANQLINNVKDFGNTTDAGKLLNDLGLMSPSRVSEALDRLGHRTNTNGINEGVGEFSGMEIEDLLTDIAINMDNLTSEGILVIG</sequence>
<evidence type="ECO:0000313" key="2">
    <source>
        <dbReference type="EMBL" id="BBJ31505.1"/>
    </source>
</evidence>
<feature type="compositionally biased region" description="Low complexity" evidence="1">
    <location>
        <begin position="40"/>
        <end position="51"/>
    </location>
</feature>
<accession>A0A510G9Q2</accession>
<dbReference type="AlphaFoldDB" id="A0A510G9Q2"/>
<dbReference type="Proteomes" id="UP000321183">
    <property type="component" value="Chromosome"/>
</dbReference>
<feature type="compositionally biased region" description="Gly residues" evidence="1">
    <location>
        <begin position="7"/>
        <end position="38"/>
    </location>
</feature>
<evidence type="ECO:0000256" key="1">
    <source>
        <dbReference type="SAM" id="MobiDB-lite"/>
    </source>
</evidence>
<evidence type="ECO:0000313" key="3">
    <source>
        <dbReference type="Proteomes" id="UP000321183"/>
    </source>
</evidence>
<reference evidence="2 3" key="1">
    <citation type="submission" date="2019-04" db="EMBL/GenBank/DDBJ databases">
        <title>Draft genome sequence of Rickettsia asiatica Maytaro1284.</title>
        <authorList>
            <person name="Thu M."/>
            <person name="Qiu Y."/>
            <person name="Nakao R."/>
        </authorList>
    </citation>
    <scope>NUCLEOTIDE SEQUENCE [LARGE SCALE GENOMIC DNA]</scope>
    <source>
        <strain evidence="2 3">Maytaro1284</strain>
    </source>
</reference>